<dbReference type="EMBL" id="VVIM01000002">
    <property type="protein sequence ID" value="KAB0802219.1"/>
    <property type="molecule type" value="Genomic_DNA"/>
</dbReference>
<dbReference type="InterPro" id="IPR029526">
    <property type="entry name" value="PGBD"/>
</dbReference>
<feature type="domain" description="PiggyBac transposable element-derived protein" evidence="1">
    <location>
        <begin position="151"/>
        <end position="516"/>
    </location>
</feature>
<evidence type="ECO:0000259" key="1">
    <source>
        <dbReference type="Pfam" id="PF13843"/>
    </source>
</evidence>
<name>A0A5N4AY07_PHOPY</name>
<evidence type="ECO:0000313" key="2">
    <source>
        <dbReference type="EMBL" id="KAB0802219.1"/>
    </source>
</evidence>
<proteinExistence type="predicted"/>
<dbReference type="InParanoid" id="A0A5N4AY07"/>
<dbReference type="PANTHER" id="PTHR47055:SF3">
    <property type="entry name" value="PHORBOL-ESTER_DAG-TYPE DOMAIN-CONTAINING PROTEIN"/>
    <property type="match status" value="1"/>
</dbReference>
<dbReference type="AlphaFoldDB" id="A0A5N4AY07"/>
<accession>A0A5N4AY07</accession>
<evidence type="ECO:0000313" key="3">
    <source>
        <dbReference type="Proteomes" id="UP000327044"/>
    </source>
</evidence>
<dbReference type="OrthoDB" id="6766487at2759"/>
<comment type="caution">
    <text evidence="2">The sequence shown here is derived from an EMBL/GenBank/DDBJ whole genome shotgun (WGS) entry which is preliminary data.</text>
</comment>
<dbReference type="Proteomes" id="UP000327044">
    <property type="component" value="Unassembled WGS sequence"/>
</dbReference>
<sequence length="610" mass="70017">MDNWSYWHKPLSLHDLLLEVENLDVDEADNHTPVDIVLLPPETANEDHTDEDSGDEESVQISNLPGSQLRAPVEIMCRDTGTSETVATDLNSDDDDVPLSILCGRSTYIAPREESSSESATTAKNFVWNQNATLHTFQHFIKPIGPEHSNTPLELFQLFFDKEVMNLLCFHTNNYAKYNNSPGDITVDEIYCFVGALILSGYVRLPKRFMYWEIADDCHNNLIATAISRDRFTYIMKNLHCCDNNFLNASDKFAKVRPLFNSLNERFLEFCPSEETYCVDEAMIPYYGRHPTKQFIRGKPIRWGYKFWVGATRLGYVTWFEPYQGALSEHNVNSYKGLGLGPGVVLRFTDVIQKSKPLMTFHLYFDNFFTTLSLLDILSQRGIRGTGTVRENRLGVCPISSSNNLKKGPRGKFEFAYATSPTSTLFVCKWNDNNVVSVVSNTSSAEPVRQVKRYSQKEKKNIQIDQPDLIKSYNSNMGGVDRSDQNIGLYRVSIRGKKWYFPLISHSVDMSIQNAWQLHRIQGGKMDQLSFRKAIATNILETHRRPPKRGRPRSSNNAHAYSRFDRVDHVIVYQEMQTRCGQCHKKVQFRCEKCNIGLHPKQCFKDYHIQ</sequence>
<dbReference type="GO" id="GO:0043565">
    <property type="term" value="F:sequence-specific DNA binding"/>
    <property type="evidence" value="ECO:0007669"/>
    <property type="project" value="TreeGrafter"/>
</dbReference>
<dbReference type="InterPro" id="IPR052638">
    <property type="entry name" value="PiggyBac_TE-derived"/>
</dbReference>
<protein>
    <recommendedName>
        <fullName evidence="1">PiggyBac transposable element-derived protein domain-containing protein</fullName>
    </recommendedName>
</protein>
<keyword evidence="3" id="KW-1185">Reference proteome</keyword>
<dbReference type="PANTHER" id="PTHR47055">
    <property type="entry name" value="DDE_TNP_1_7 DOMAIN-CONTAINING PROTEIN"/>
    <property type="match status" value="1"/>
</dbReference>
<organism evidence="2 3">
    <name type="scientific">Photinus pyralis</name>
    <name type="common">Common eastern firefly</name>
    <name type="synonym">Lampyris pyralis</name>
    <dbReference type="NCBI Taxonomy" id="7054"/>
    <lineage>
        <taxon>Eukaryota</taxon>
        <taxon>Metazoa</taxon>
        <taxon>Ecdysozoa</taxon>
        <taxon>Arthropoda</taxon>
        <taxon>Hexapoda</taxon>
        <taxon>Insecta</taxon>
        <taxon>Pterygota</taxon>
        <taxon>Neoptera</taxon>
        <taxon>Endopterygota</taxon>
        <taxon>Coleoptera</taxon>
        <taxon>Polyphaga</taxon>
        <taxon>Elateriformia</taxon>
        <taxon>Elateroidea</taxon>
        <taxon>Lampyridae</taxon>
        <taxon>Lampyrinae</taxon>
        <taxon>Photinus</taxon>
    </lineage>
</organism>
<dbReference type="Pfam" id="PF13843">
    <property type="entry name" value="DDE_Tnp_1_7"/>
    <property type="match status" value="1"/>
</dbReference>
<reference evidence="2 3" key="1">
    <citation type="journal article" date="2018" name="Elife">
        <title>Firefly genomes illuminate parallel origins of bioluminescence in beetles.</title>
        <authorList>
            <person name="Fallon T.R."/>
            <person name="Lower S.E."/>
            <person name="Chang C.H."/>
            <person name="Bessho-Uehara M."/>
            <person name="Martin G.J."/>
            <person name="Bewick A.J."/>
            <person name="Behringer M."/>
            <person name="Debat H.J."/>
            <person name="Wong I."/>
            <person name="Day J.C."/>
            <person name="Suvorov A."/>
            <person name="Silva C.J."/>
            <person name="Stanger-Hall K.F."/>
            <person name="Hall D.W."/>
            <person name="Schmitz R.J."/>
            <person name="Nelson D.R."/>
            <person name="Lewis S.M."/>
            <person name="Shigenobu S."/>
            <person name="Bybee S.M."/>
            <person name="Larracuente A.M."/>
            <person name="Oba Y."/>
            <person name="Weng J.K."/>
        </authorList>
    </citation>
    <scope>NUCLEOTIDE SEQUENCE [LARGE SCALE GENOMIC DNA]</scope>
    <source>
        <strain evidence="2">1611_PpyrPB1</strain>
        <tissue evidence="2">Whole body</tissue>
    </source>
</reference>
<gene>
    <name evidence="2" type="ORF">PPYR_04405</name>
</gene>